<dbReference type="InterPro" id="IPR027417">
    <property type="entry name" value="P-loop_NTPase"/>
</dbReference>
<evidence type="ECO:0000313" key="3">
    <source>
        <dbReference type="Proteomes" id="UP001500340"/>
    </source>
</evidence>
<dbReference type="EMBL" id="BAAACX010000006">
    <property type="protein sequence ID" value="GAA0381160.1"/>
    <property type="molecule type" value="Genomic_DNA"/>
</dbReference>
<comment type="caution">
    <text evidence="2">The sequence shown here is derived from an EMBL/GenBank/DDBJ whole genome shotgun (WGS) entry which is preliminary data.</text>
</comment>
<dbReference type="Pfam" id="PF13521">
    <property type="entry name" value="AAA_28"/>
    <property type="match status" value="1"/>
</dbReference>
<organism evidence="2 3">
    <name type="scientific">Paenibacillus motobuensis</name>
    <dbReference type="NCBI Taxonomy" id="295324"/>
    <lineage>
        <taxon>Bacteria</taxon>
        <taxon>Bacillati</taxon>
        <taxon>Bacillota</taxon>
        <taxon>Bacilli</taxon>
        <taxon>Bacillales</taxon>
        <taxon>Paenibacillaceae</taxon>
        <taxon>Paenibacillus</taxon>
    </lineage>
</organism>
<accession>A0ABP3HVN1</accession>
<dbReference type="InterPro" id="IPR038727">
    <property type="entry name" value="NadR/Ttd14_AAA_dom"/>
</dbReference>
<gene>
    <name evidence="2" type="ORF">GCM10008933_10400</name>
</gene>
<feature type="domain" description="NadR/Ttd14 AAA" evidence="1">
    <location>
        <begin position="12"/>
        <end position="61"/>
    </location>
</feature>
<reference evidence="3" key="1">
    <citation type="journal article" date="2019" name="Int. J. Syst. Evol. Microbiol.">
        <title>The Global Catalogue of Microorganisms (GCM) 10K type strain sequencing project: providing services to taxonomists for standard genome sequencing and annotation.</title>
        <authorList>
            <consortium name="The Broad Institute Genomics Platform"/>
            <consortium name="The Broad Institute Genome Sequencing Center for Infectious Disease"/>
            <person name="Wu L."/>
            <person name="Ma J."/>
        </authorList>
    </citation>
    <scope>NUCLEOTIDE SEQUENCE [LARGE SCALE GENOMIC DNA]</scope>
    <source>
        <strain evidence="3">JCM 12774</strain>
    </source>
</reference>
<keyword evidence="3" id="KW-1185">Reference proteome</keyword>
<name>A0ABP3HVN1_9BACL</name>
<evidence type="ECO:0000313" key="2">
    <source>
        <dbReference type="EMBL" id="GAA0381160.1"/>
    </source>
</evidence>
<dbReference type="Proteomes" id="UP001500340">
    <property type="component" value="Unassembled WGS sequence"/>
</dbReference>
<dbReference type="SUPFAM" id="SSF52540">
    <property type="entry name" value="P-loop containing nucleoside triphosphate hydrolases"/>
    <property type="match status" value="1"/>
</dbReference>
<evidence type="ECO:0000259" key="1">
    <source>
        <dbReference type="Pfam" id="PF13521"/>
    </source>
</evidence>
<dbReference type="RefSeq" id="WP_343858309.1">
    <property type="nucleotide sequence ID" value="NZ_BAAACX010000006.1"/>
</dbReference>
<protein>
    <recommendedName>
        <fullName evidence="1">NadR/Ttd14 AAA domain-containing protein</fullName>
    </recommendedName>
</protein>
<proteinExistence type="predicted"/>
<sequence length="66" mass="7358">MLEKKILRDDSIIITGGPGAGKTTLLYEIQKNGHSFIPEVAREIIQTQVSSNGDALPWKNTTKYRD</sequence>
<dbReference type="Gene3D" id="3.40.50.300">
    <property type="entry name" value="P-loop containing nucleotide triphosphate hydrolases"/>
    <property type="match status" value="1"/>
</dbReference>